<dbReference type="EMBL" id="MCGE01000005">
    <property type="protein sequence ID" value="ORZ21652.1"/>
    <property type="molecule type" value="Genomic_DNA"/>
</dbReference>
<reference evidence="1 2" key="1">
    <citation type="submission" date="2016-07" db="EMBL/GenBank/DDBJ databases">
        <title>Pervasive Adenine N6-methylation of Active Genes in Fungi.</title>
        <authorList>
            <consortium name="DOE Joint Genome Institute"/>
            <person name="Mondo S.J."/>
            <person name="Dannebaum R.O."/>
            <person name="Kuo R.C."/>
            <person name="Labutti K."/>
            <person name="Haridas S."/>
            <person name="Kuo A."/>
            <person name="Salamov A."/>
            <person name="Ahrendt S.R."/>
            <person name="Lipzen A."/>
            <person name="Sullivan W."/>
            <person name="Andreopoulos W.B."/>
            <person name="Clum A."/>
            <person name="Lindquist E."/>
            <person name="Daum C."/>
            <person name="Ramamoorthy G.K."/>
            <person name="Gryganskyi A."/>
            <person name="Culley D."/>
            <person name="Magnuson J.K."/>
            <person name="James T.Y."/>
            <person name="O'Malley M.A."/>
            <person name="Stajich J.E."/>
            <person name="Spatafora J.W."/>
            <person name="Visel A."/>
            <person name="Grigoriev I.V."/>
        </authorList>
    </citation>
    <scope>NUCLEOTIDE SEQUENCE [LARGE SCALE GENOMIC DNA]</scope>
    <source>
        <strain evidence="1 2">NRRL 1336</strain>
    </source>
</reference>
<sequence>MSELCGGLGGVSKCTILFSRASKKNRCFFFIILFSLYTMKLKQLKVRPKKLLESSPCIVEMGALFECWASAGVDDKRCITTAKSLTDCLAKPVKKTKNQNTINYHLARLSKQT</sequence>
<dbReference type="OrthoDB" id="2210at2759"/>
<protein>
    <recommendedName>
        <fullName evidence="3">CHCH domain-containing protein</fullName>
    </recommendedName>
</protein>
<accession>A0A1X2IT11</accession>
<gene>
    <name evidence="1" type="ORF">BCR42DRAFT_408004</name>
</gene>
<dbReference type="PANTHER" id="PTHR28066">
    <property type="entry name" value="37S RIBOSOMAL PROTEIN MRP10, MITOCHONDRIAL"/>
    <property type="match status" value="1"/>
</dbReference>
<comment type="caution">
    <text evidence="1">The sequence shown here is derived from an EMBL/GenBank/DDBJ whole genome shotgun (WGS) entry which is preliminary data.</text>
</comment>
<keyword evidence="2" id="KW-1185">Reference proteome</keyword>
<proteinExistence type="predicted"/>
<evidence type="ECO:0000313" key="2">
    <source>
        <dbReference type="Proteomes" id="UP000193560"/>
    </source>
</evidence>
<dbReference type="AlphaFoldDB" id="A0A1X2IT11"/>
<evidence type="ECO:0000313" key="1">
    <source>
        <dbReference type="EMBL" id="ORZ21652.1"/>
    </source>
</evidence>
<dbReference type="InterPro" id="IPR009069">
    <property type="entry name" value="Cys_alpha_HP_mot_SF"/>
</dbReference>
<dbReference type="STRING" id="90262.A0A1X2IT11"/>
<name>A0A1X2IT11_9FUNG</name>
<dbReference type="SUPFAM" id="SSF47072">
    <property type="entry name" value="Cysteine alpha-hairpin motif"/>
    <property type="match status" value="1"/>
</dbReference>
<dbReference type="PANTHER" id="PTHR28066:SF1">
    <property type="entry name" value="SMALL RIBOSOMAL SUBUNIT PROTEIN MS37"/>
    <property type="match status" value="1"/>
</dbReference>
<dbReference type="GO" id="GO:0003735">
    <property type="term" value="F:structural constituent of ribosome"/>
    <property type="evidence" value="ECO:0007669"/>
    <property type="project" value="InterPro"/>
</dbReference>
<dbReference type="InterPro" id="IPR017264">
    <property type="entry name" value="Ribosomal_mS37_fun"/>
</dbReference>
<dbReference type="Proteomes" id="UP000193560">
    <property type="component" value="Unassembled WGS sequence"/>
</dbReference>
<dbReference type="GO" id="GO:0005763">
    <property type="term" value="C:mitochondrial small ribosomal subunit"/>
    <property type="evidence" value="ECO:0007669"/>
    <property type="project" value="TreeGrafter"/>
</dbReference>
<organism evidence="1 2">
    <name type="scientific">Absidia repens</name>
    <dbReference type="NCBI Taxonomy" id="90262"/>
    <lineage>
        <taxon>Eukaryota</taxon>
        <taxon>Fungi</taxon>
        <taxon>Fungi incertae sedis</taxon>
        <taxon>Mucoromycota</taxon>
        <taxon>Mucoromycotina</taxon>
        <taxon>Mucoromycetes</taxon>
        <taxon>Mucorales</taxon>
        <taxon>Cunninghamellaceae</taxon>
        <taxon>Absidia</taxon>
    </lineage>
</organism>
<dbReference type="GO" id="GO:0032543">
    <property type="term" value="P:mitochondrial translation"/>
    <property type="evidence" value="ECO:0007669"/>
    <property type="project" value="InterPro"/>
</dbReference>
<evidence type="ECO:0008006" key="3">
    <source>
        <dbReference type="Google" id="ProtNLM"/>
    </source>
</evidence>